<protein>
    <recommendedName>
        <fullName evidence="4">HMA domain-containing protein</fullName>
    </recommendedName>
</protein>
<name>A0ABV6BM01_9FLAO</name>
<evidence type="ECO:0000256" key="1">
    <source>
        <dbReference type="SAM" id="SignalP"/>
    </source>
</evidence>
<gene>
    <name evidence="2" type="ORF">ACFFLS_05370</name>
</gene>
<organism evidence="2 3">
    <name type="scientific">Flavobacterium procerum</name>
    <dbReference type="NCBI Taxonomy" id="1455569"/>
    <lineage>
        <taxon>Bacteria</taxon>
        <taxon>Pseudomonadati</taxon>
        <taxon>Bacteroidota</taxon>
        <taxon>Flavobacteriia</taxon>
        <taxon>Flavobacteriales</taxon>
        <taxon>Flavobacteriaceae</taxon>
        <taxon>Flavobacterium</taxon>
    </lineage>
</organism>
<dbReference type="PROSITE" id="PS51257">
    <property type="entry name" value="PROKAR_LIPOPROTEIN"/>
    <property type="match status" value="1"/>
</dbReference>
<feature type="chain" id="PRO_5047538215" description="HMA domain-containing protein" evidence="1">
    <location>
        <begin position="23"/>
        <end position="154"/>
    </location>
</feature>
<feature type="signal peptide" evidence="1">
    <location>
        <begin position="1"/>
        <end position="22"/>
    </location>
</feature>
<reference evidence="2 3" key="1">
    <citation type="submission" date="2024-09" db="EMBL/GenBank/DDBJ databases">
        <authorList>
            <person name="Sun Q."/>
            <person name="Mori K."/>
        </authorList>
    </citation>
    <scope>NUCLEOTIDE SEQUENCE [LARGE SCALE GENOMIC DNA]</scope>
    <source>
        <strain evidence="2 3">CGMCC 1.12926</strain>
    </source>
</reference>
<evidence type="ECO:0008006" key="4">
    <source>
        <dbReference type="Google" id="ProtNLM"/>
    </source>
</evidence>
<keyword evidence="3" id="KW-1185">Reference proteome</keyword>
<dbReference type="Proteomes" id="UP001589734">
    <property type="component" value="Unassembled WGS sequence"/>
</dbReference>
<proteinExistence type="predicted"/>
<evidence type="ECO:0000313" key="2">
    <source>
        <dbReference type="EMBL" id="MFC0076459.1"/>
    </source>
</evidence>
<comment type="caution">
    <text evidence="2">The sequence shown here is derived from an EMBL/GenBank/DDBJ whole genome shotgun (WGS) entry which is preliminary data.</text>
</comment>
<dbReference type="RefSeq" id="WP_379682348.1">
    <property type="nucleotide sequence ID" value="NZ_JBHLYW010000006.1"/>
</dbReference>
<keyword evidence="1" id="KW-0732">Signal</keyword>
<sequence>MRKLFLYTLLSSLIAFSFSCNKSIQEIEKDQLTNAVDNIGTKKNIDWIVILPGLGCSGCIQEAEDFLKKNADNKRIFFVLTKIESLKILQQKTGVKIAEHSNIIVDRADQFIVSTNNSIYPCIIKFNDGEFVSHEFQSPNNSNAFEKLKARVSL</sequence>
<accession>A0ABV6BM01</accession>
<dbReference type="EMBL" id="JBHLYW010000006">
    <property type="protein sequence ID" value="MFC0076459.1"/>
    <property type="molecule type" value="Genomic_DNA"/>
</dbReference>
<evidence type="ECO:0000313" key="3">
    <source>
        <dbReference type="Proteomes" id="UP001589734"/>
    </source>
</evidence>